<dbReference type="PANTHER" id="PTHR35788">
    <property type="entry name" value="EXPORTED PROTEIN-RELATED"/>
    <property type="match status" value="1"/>
</dbReference>
<evidence type="ECO:0000313" key="3">
    <source>
        <dbReference type="EMBL" id="EKY22515.1"/>
    </source>
</evidence>
<dbReference type="Proteomes" id="UP000010420">
    <property type="component" value="Unassembled WGS sequence"/>
</dbReference>
<dbReference type="Pfam" id="PF12229">
    <property type="entry name" value="PG_binding_4"/>
    <property type="match status" value="1"/>
</dbReference>
<keyword evidence="1" id="KW-0472">Membrane</keyword>
<dbReference type="InterPro" id="IPR022029">
    <property type="entry name" value="YoaR-like_PG-bd"/>
</dbReference>
<dbReference type="InterPro" id="IPR052913">
    <property type="entry name" value="Glycopeptide_resist_protein"/>
</dbReference>
<gene>
    <name evidence="3" type="ORF">HMPREF0216_03238</name>
</gene>
<name>L1Q474_9CLOT</name>
<evidence type="ECO:0000259" key="2">
    <source>
        <dbReference type="Pfam" id="PF12229"/>
    </source>
</evidence>
<evidence type="ECO:0000313" key="4">
    <source>
        <dbReference type="Proteomes" id="UP000010420"/>
    </source>
</evidence>
<dbReference type="STRING" id="545697.HMPREF0216_03238"/>
<accession>L1Q474</accession>
<dbReference type="PANTHER" id="PTHR35788:SF1">
    <property type="entry name" value="EXPORTED PROTEIN"/>
    <property type="match status" value="1"/>
</dbReference>
<dbReference type="EMBL" id="AMEZ01000125">
    <property type="protein sequence ID" value="EKY22515.1"/>
    <property type="molecule type" value="Genomic_DNA"/>
</dbReference>
<dbReference type="AlphaFoldDB" id="L1Q474"/>
<keyword evidence="1" id="KW-1133">Transmembrane helix</keyword>
<keyword evidence="4" id="KW-1185">Reference proteome</keyword>
<organism evidence="3 4">
    <name type="scientific">Clostridium celatum DSM 1785</name>
    <dbReference type="NCBI Taxonomy" id="545697"/>
    <lineage>
        <taxon>Bacteria</taxon>
        <taxon>Bacillati</taxon>
        <taxon>Bacillota</taxon>
        <taxon>Clostridia</taxon>
        <taxon>Eubacteriales</taxon>
        <taxon>Clostridiaceae</taxon>
        <taxon>Clostridium</taxon>
    </lineage>
</organism>
<feature type="domain" description="YoaR-like putative peptidoglycan binding" evidence="2">
    <location>
        <begin position="180"/>
        <end position="285"/>
    </location>
</feature>
<dbReference type="InterPro" id="IPR007391">
    <property type="entry name" value="Vancomycin_resist_VanW"/>
</dbReference>
<dbReference type="HOGENOM" id="CLU_011572_2_0_9"/>
<protein>
    <submittedName>
        <fullName evidence="3">VanW-like protein</fullName>
    </submittedName>
</protein>
<dbReference type="eggNOG" id="COG2720">
    <property type="taxonomic scope" value="Bacteria"/>
</dbReference>
<reference evidence="3 4" key="1">
    <citation type="submission" date="2012-05" db="EMBL/GenBank/DDBJ databases">
        <authorList>
            <person name="Weinstock G."/>
            <person name="Sodergren E."/>
            <person name="Lobos E.A."/>
            <person name="Fulton L."/>
            <person name="Fulton R."/>
            <person name="Courtney L."/>
            <person name="Fronick C."/>
            <person name="O'Laughlin M."/>
            <person name="Godfrey J."/>
            <person name="Wilson R.M."/>
            <person name="Miner T."/>
            <person name="Farmer C."/>
            <person name="Delehaunty K."/>
            <person name="Cordes M."/>
            <person name="Minx P."/>
            <person name="Tomlinson C."/>
            <person name="Chen J."/>
            <person name="Wollam A."/>
            <person name="Pepin K.H."/>
            <person name="Bhonagiri V."/>
            <person name="Zhang X."/>
            <person name="Suruliraj S."/>
            <person name="Warren W."/>
            <person name="Mitreva M."/>
            <person name="Mardis E.R."/>
            <person name="Wilson R.K."/>
        </authorList>
    </citation>
    <scope>NUCLEOTIDE SEQUENCE [LARGE SCALE GENOMIC DNA]</scope>
    <source>
        <strain evidence="3 4">DSM 1785</strain>
    </source>
</reference>
<comment type="caution">
    <text evidence="3">The sequence shown here is derived from an EMBL/GenBank/DDBJ whole genome shotgun (WGS) entry which is preliminary data.</text>
</comment>
<dbReference type="OrthoDB" id="9797191at2"/>
<sequence>MEKLVHKFNIFEYIYEVISFKVGVEQKMGKEDIEKAGGIKEESIGNEISNTTDEKEIIQNNEEVNGKEENEKNDIKYVNEEEFSNTNTTKEKNNGKKKIIIGSISLVIAILLISGIYYGVKINNLVKSYNDKVYPMSYILDKDISGMNKDQLHKTLEEILSTVEEKEIEVTIGDRKFEIARRALDLDIDFEAIENEVLNYGKDNKFFEKLKLIRDPEEKNYEVKLTYNEEAINEFIQKIATEVYVEPSDASININGGEINITDGQIGSELDSEKLTNEIKSVVEDIGGNDVVTLSGEIKDVDPNITAEALQSVNGIIGSYTTYFSAGPSGTNIALGALDIDNTLLMPGDIFSTVDAIGPTTAEYGFVLANTYVDGQVVPGYGGGVCQIATTLYNAELRSGIVPLERTNHMMTVGYAPIGLDATIGDYEPDLVFENPYEYPIVIKAYTSEGSLTVEFWSNTNATNGITYEPKAYPSGSLYAETYLYGYDADGNVVYEEYLNSSSYRPFS</sequence>
<keyword evidence="1" id="KW-0812">Transmembrane</keyword>
<evidence type="ECO:0000256" key="1">
    <source>
        <dbReference type="SAM" id="Phobius"/>
    </source>
</evidence>
<dbReference type="PATRIC" id="fig|545697.3.peg.3169"/>
<proteinExistence type="predicted"/>
<feature type="transmembrane region" description="Helical" evidence="1">
    <location>
        <begin position="99"/>
        <end position="120"/>
    </location>
</feature>
<dbReference type="Pfam" id="PF04294">
    <property type="entry name" value="VanW"/>
    <property type="match status" value="1"/>
</dbReference>